<sequence length="1055" mass="120957">MSRALAVCVGNFKCLMKVWIKKVIIALFALPFFLIGLTAAVFALKQEAITQKAIDAANGQFLGKLTVENSRISVLSDFPYISIDLQGVAFYENKDKNTRPFYRAGDLYVGFNIWDILRGNYKVKSIRISEGHVDVVKYPNGDINLLLAKGIQSKKSEQEEIMEFDLAKLKINNFSISYEDLSDTMSYRIHLDNWKSSIRKRDGNFEFDLDGKLVFDLLRKGLPTFFFNKHIRLDLDLIYDLEKQILNLKPSSVMLGEALFEAKGKVDVLEEGIDLDLKLDGQKPDFNIIAAFLPDLVSQALKEYHNQGEVFFKGSVKGLIAEGHSPSMNFEFGCENAFFLRAENNRKVDDLRFYGFFTNGEEKSLKTSELRIQNFNARPDQGIFQGDLIIRNFEDPYVKVKLNADIDLGFVREFFRLDAFEGMSGQVLLSMDFDELVEIDASTADLARLKQSVQSELSLRDLNFSLKGYPYPVQEVNAYAMMQAGKITLRRLNFKIKDSDIELKGSLSDFPALFHRFSKPIDLNIEAKSKLLDLGQLLDNGNTEEKIHDLTLRFGFTAQADELFDFAYLPKGQFRIEDFHAKLENYPHTFHDFDVEVYVGEKELDVRKFKGEINDSDFLLKFKVQNYPKWFKDEREGASSIRGVFQSNKLKISDLMTYNGVDYLPESWRDEKISSLNFQGKLDLYFNDGLQSADFILEQLTGRMQMHPLKLEHFRGKVNWDKGYLSIKDFGGKMGASEFAFDLGLNMRDSVKTRNDYFHLRAAALDLDALLGFKGFEEDTNHAEAFNIFKIPFREMEFSADIKRLNYHFNWLEDIRAKARTNSNHFLHLDTLSLRVAKGSLGMKGYFNGSNPDEIYLHAALHAEKLDLDKLLFKLEHSGKDIMINDNLKGSISGNIEGRFLVYPDLTPIIDKSEAKLALTVYDGTLLNFAPFSALSDYFSDRNLNRVRFDTLSNTFELKEGALIIPRMNINSSLGFLEISGRQGLDMDMNYQIRIPWSLVTQVGARALFGGRSREEVDPDQEDAIIFRDQNRRVRFLNINMQGRPDNYRVSLGRR</sequence>
<organism evidence="2 3">
    <name type="scientific">Cecembia rubra</name>
    <dbReference type="NCBI Taxonomy" id="1485585"/>
    <lineage>
        <taxon>Bacteria</taxon>
        <taxon>Pseudomonadati</taxon>
        <taxon>Bacteroidota</taxon>
        <taxon>Cytophagia</taxon>
        <taxon>Cytophagales</taxon>
        <taxon>Cyclobacteriaceae</taxon>
        <taxon>Cecembia</taxon>
    </lineage>
</organism>
<dbReference type="Proteomes" id="UP000240708">
    <property type="component" value="Unassembled WGS sequence"/>
</dbReference>
<feature type="transmembrane region" description="Helical" evidence="1">
    <location>
        <begin position="23"/>
        <end position="44"/>
    </location>
</feature>
<dbReference type="GO" id="GO:0005886">
    <property type="term" value="C:plasma membrane"/>
    <property type="evidence" value="ECO:0007669"/>
    <property type="project" value="TreeGrafter"/>
</dbReference>
<accession>A0A2P8E2Y8</accession>
<evidence type="ECO:0000313" key="3">
    <source>
        <dbReference type="Proteomes" id="UP000240708"/>
    </source>
</evidence>
<protein>
    <submittedName>
        <fullName evidence="2">AsmA-like protein</fullName>
    </submittedName>
</protein>
<keyword evidence="1" id="KW-1133">Transmembrane helix</keyword>
<reference evidence="2 3" key="1">
    <citation type="submission" date="2018-03" db="EMBL/GenBank/DDBJ databases">
        <title>Genomic Encyclopedia of Archaeal and Bacterial Type Strains, Phase II (KMG-II): from individual species to whole genera.</title>
        <authorList>
            <person name="Goeker M."/>
        </authorList>
    </citation>
    <scope>NUCLEOTIDE SEQUENCE [LARGE SCALE GENOMIC DNA]</scope>
    <source>
        <strain evidence="2 3">DSM 28057</strain>
    </source>
</reference>
<dbReference type="GO" id="GO:0090313">
    <property type="term" value="P:regulation of protein targeting to membrane"/>
    <property type="evidence" value="ECO:0007669"/>
    <property type="project" value="TreeGrafter"/>
</dbReference>
<dbReference type="PANTHER" id="PTHR30441">
    <property type="entry name" value="DUF748 DOMAIN-CONTAINING PROTEIN"/>
    <property type="match status" value="1"/>
</dbReference>
<keyword evidence="3" id="KW-1185">Reference proteome</keyword>
<keyword evidence="1" id="KW-0472">Membrane</keyword>
<keyword evidence="1" id="KW-0812">Transmembrane</keyword>
<dbReference type="InterPro" id="IPR052894">
    <property type="entry name" value="AsmA-related"/>
</dbReference>
<evidence type="ECO:0000313" key="2">
    <source>
        <dbReference type="EMBL" id="PSL03833.1"/>
    </source>
</evidence>
<dbReference type="EMBL" id="PYGF01000006">
    <property type="protein sequence ID" value="PSL03833.1"/>
    <property type="molecule type" value="Genomic_DNA"/>
</dbReference>
<dbReference type="AlphaFoldDB" id="A0A2P8E2Y8"/>
<proteinExistence type="predicted"/>
<name>A0A2P8E2Y8_9BACT</name>
<dbReference type="PANTHER" id="PTHR30441:SF8">
    <property type="entry name" value="DUF748 DOMAIN-CONTAINING PROTEIN"/>
    <property type="match status" value="1"/>
</dbReference>
<evidence type="ECO:0000256" key="1">
    <source>
        <dbReference type="SAM" id="Phobius"/>
    </source>
</evidence>
<gene>
    <name evidence="2" type="ORF">CLV48_10673</name>
</gene>
<comment type="caution">
    <text evidence="2">The sequence shown here is derived from an EMBL/GenBank/DDBJ whole genome shotgun (WGS) entry which is preliminary data.</text>
</comment>